<dbReference type="PANTHER" id="PTHR43155">
    <property type="entry name" value="CYCLIC DI-GMP PHOSPHODIESTERASE PA4108-RELATED"/>
    <property type="match status" value="1"/>
</dbReference>
<dbReference type="SUPFAM" id="SSF109604">
    <property type="entry name" value="HD-domain/PDEase-like"/>
    <property type="match status" value="1"/>
</dbReference>
<evidence type="ECO:0000313" key="1">
    <source>
        <dbReference type="EMBL" id="AKL97122.1"/>
    </source>
</evidence>
<keyword evidence="2" id="KW-1185">Reference proteome</keyword>
<dbReference type="KEGG" id="cace:CACET_c36940"/>
<evidence type="ECO:0000313" key="2">
    <source>
        <dbReference type="Proteomes" id="UP000035704"/>
    </source>
</evidence>
<gene>
    <name evidence="1" type="ORF">CACET_c36940</name>
</gene>
<dbReference type="CDD" id="cd00077">
    <property type="entry name" value="HDc"/>
    <property type="match status" value="1"/>
</dbReference>
<protein>
    <submittedName>
        <fullName evidence="1">HD-GYP domain-containing protein</fullName>
    </submittedName>
</protein>
<dbReference type="PANTHER" id="PTHR43155:SF2">
    <property type="entry name" value="CYCLIC DI-GMP PHOSPHODIESTERASE PA4108"/>
    <property type="match status" value="1"/>
</dbReference>
<dbReference type="OrthoDB" id="9804747at2"/>
<sequence length="364" mass="41430">MRYVPIDYAREGDFLAQPLFNEEGLVLLAKGVKLTEGLIHKIKKQGYYSLYILDDISHQEIQDMIKPEIRQRTTAVIKKIMHTIPQDKKLLSNEAREIQRNMKELVGLMKIITDEVFTQKALVMSLVDIRNVDNYTYAHSVNVMLHALLLGISVELNRNELYDLSIGATVHDIGKVFVPESILKKPGALTDEEFQEMQQHTTKGFSFLKEYTDFSATARIISLQHQERIDGSGYPVNLKGDEIHLYSRITAIADVYDALTADRHYRRALPAKEAIEYIMGASGRFFDGELVKAFVSKVNPYPVGTLIKLSNGFEGIVEEVNDFTYLRPVVKILTEEGKKVTPWLCNLLKENSLVIEDTIYKLST</sequence>
<dbReference type="PROSITE" id="PS51832">
    <property type="entry name" value="HD_GYP"/>
    <property type="match status" value="1"/>
</dbReference>
<dbReference type="SMART" id="SM00471">
    <property type="entry name" value="HDc"/>
    <property type="match status" value="1"/>
</dbReference>
<dbReference type="PATRIC" id="fig|84022.5.peg.3395"/>
<accession>A0A0D8I5W6</accession>
<name>A0A0D8I5W6_9CLOT</name>
<dbReference type="AlphaFoldDB" id="A0A0D8I5W6"/>
<dbReference type="Pfam" id="PF13487">
    <property type="entry name" value="HD_5"/>
    <property type="match status" value="1"/>
</dbReference>
<dbReference type="EMBL" id="CP009687">
    <property type="protein sequence ID" value="AKL97122.1"/>
    <property type="molecule type" value="Genomic_DNA"/>
</dbReference>
<organism evidence="1 2">
    <name type="scientific">Clostridium aceticum</name>
    <dbReference type="NCBI Taxonomy" id="84022"/>
    <lineage>
        <taxon>Bacteria</taxon>
        <taxon>Bacillati</taxon>
        <taxon>Bacillota</taxon>
        <taxon>Clostridia</taxon>
        <taxon>Eubacteriales</taxon>
        <taxon>Clostridiaceae</taxon>
        <taxon>Clostridium</taxon>
    </lineage>
</organism>
<dbReference type="InterPro" id="IPR037522">
    <property type="entry name" value="HD_GYP_dom"/>
</dbReference>
<proteinExistence type="predicted"/>
<dbReference type="Gene3D" id="1.10.3210.10">
    <property type="entry name" value="Hypothetical protein af1432"/>
    <property type="match status" value="1"/>
</dbReference>
<dbReference type="RefSeq" id="WP_044826566.1">
    <property type="nucleotide sequence ID" value="NZ_CP009687.1"/>
</dbReference>
<dbReference type="Proteomes" id="UP000035704">
    <property type="component" value="Chromosome"/>
</dbReference>
<dbReference type="STRING" id="84022.CACET_c36940"/>
<reference evidence="1 2" key="1">
    <citation type="submission" date="2014-10" db="EMBL/GenBank/DDBJ databases">
        <title>Genome sequence of Clostridium aceticum DSM 1496.</title>
        <authorList>
            <person name="Poehlein A."/>
            <person name="Schiel-Bengelsdorf B."/>
            <person name="Gottschalk G."/>
            <person name="Duerre P."/>
            <person name="Daniel R."/>
        </authorList>
    </citation>
    <scope>NUCLEOTIDE SEQUENCE [LARGE SCALE GENOMIC DNA]</scope>
    <source>
        <strain evidence="1 2">DSM 1496</strain>
    </source>
</reference>
<dbReference type="InterPro" id="IPR003607">
    <property type="entry name" value="HD/PDEase_dom"/>
</dbReference>